<dbReference type="Proteomes" id="UP000620124">
    <property type="component" value="Unassembled WGS sequence"/>
</dbReference>
<feature type="domain" description="Isopenicillin N synthase-like Fe(2+) 2OG dioxygenase" evidence="1">
    <location>
        <begin position="190"/>
        <end position="309"/>
    </location>
</feature>
<dbReference type="InterPro" id="IPR044861">
    <property type="entry name" value="IPNS-like_FE2OG_OXY"/>
</dbReference>
<dbReference type="InterPro" id="IPR027443">
    <property type="entry name" value="IPNS-like_sf"/>
</dbReference>
<dbReference type="InterPro" id="IPR026992">
    <property type="entry name" value="DIOX_N"/>
</dbReference>
<dbReference type="PANTHER" id="PTHR47990">
    <property type="entry name" value="2-OXOGLUTARATE (2OG) AND FE(II)-DEPENDENT OXYGENASE SUPERFAMILY PROTEIN-RELATED"/>
    <property type="match status" value="1"/>
</dbReference>
<evidence type="ECO:0000313" key="3">
    <source>
        <dbReference type="EMBL" id="KAF7358295.1"/>
    </source>
</evidence>
<dbReference type="AlphaFoldDB" id="A0A8H6YHX8"/>
<sequence length="380" mass="43383">MPAFVDPSLQSWIPPKPTESELDWAPLIVIDLAKWDSPGGKQQLARDLTHAVRNVGFWVVINSGIPQEAIDRQFSLATTFFNLPLEEKNEVKFVVGEGYVGYYEPRLVRNTTHMENMEILNLHKFTPGTNIPRHAFVSQHEEEITAFQKLVFDAVITKIFILFAIILELPEDHFVNMHVFEKESDDHVRYIKYKPRTVDEDKVLNDQWMAGHTDFGSITLLFPQPIAGLQVLTDDGWKWVKYVEGGITCNAADLMSLMTKVSINLSSMRCENERGTPRGYVKSAIHRVVRPPPDQAHIGRLGVFFFVRPTNTVIIKPSASPVLKREGLWTEEDENFPAEDGATCSEFIAARIQKFNVSRTAQTNDNEVVRVKNWEVRNKY</sequence>
<dbReference type="Pfam" id="PF14226">
    <property type="entry name" value="DIOX_N"/>
    <property type="match status" value="1"/>
</dbReference>
<comment type="caution">
    <text evidence="3">The sequence shown here is derived from an EMBL/GenBank/DDBJ whole genome shotgun (WGS) entry which is preliminary data.</text>
</comment>
<reference evidence="3" key="1">
    <citation type="submission" date="2020-05" db="EMBL/GenBank/DDBJ databases">
        <title>Mycena genomes resolve the evolution of fungal bioluminescence.</title>
        <authorList>
            <person name="Tsai I.J."/>
        </authorList>
    </citation>
    <scope>NUCLEOTIDE SEQUENCE</scope>
    <source>
        <strain evidence="3">CCC161011</strain>
    </source>
</reference>
<accession>A0A8H6YHX8</accession>
<dbReference type="OrthoDB" id="406156at2759"/>
<organism evidence="3 4">
    <name type="scientific">Mycena venus</name>
    <dbReference type="NCBI Taxonomy" id="2733690"/>
    <lineage>
        <taxon>Eukaryota</taxon>
        <taxon>Fungi</taxon>
        <taxon>Dikarya</taxon>
        <taxon>Basidiomycota</taxon>
        <taxon>Agaricomycotina</taxon>
        <taxon>Agaricomycetes</taxon>
        <taxon>Agaricomycetidae</taxon>
        <taxon>Agaricales</taxon>
        <taxon>Marasmiineae</taxon>
        <taxon>Mycenaceae</taxon>
        <taxon>Mycena</taxon>
    </lineage>
</organism>
<evidence type="ECO:0000313" key="4">
    <source>
        <dbReference type="Proteomes" id="UP000620124"/>
    </source>
</evidence>
<gene>
    <name evidence="3" type="ORF">MVEN_00878800</name>
</gene>
<evidence type="ECO:0000259" key="2">
    <source>
        <dbReference type="Pfam" id="PF14226"/>
    </source>
</evidence>
<dbReference type="Gene3D" id="2.60.120.330">
    <property type="entry name" value="B-lactam Antibiotic, Isopenicillin N Synthase, Chain"/>
    <property type="match status" value="1"/>
</dbReference>
<name>A0A8H6YHX8_9AGAR</name>
<dbReference type="Pfam" id="PF03171">
    <property type="entry name" value="2OG-FeII_Oxy"/>
    <property type="match status" value="1"/>
</dbReference>
<protein>
    <submittedName>
        <fullName evidence="3">Flavonol synthase</fullName>
    </submittedName>
</protein>
<dbReference type="InterPro" id="IPR050231">
    <property type="entry name" value="Iron_ascorbate_oxido_reductase"/>
</dbReference>
<keyword evidence="4" id="KW-1185">Reference proteome</keyword>
<dbReference type="SUPFAM" id="SSF51197">
    <property type="entry name" value="Clavaminate synthase-like"/>
    <property type="match status" value="1"/>
</dbReference>
<dbReference type="EMBL" id="JACAZI010000006">
    <property type="protein sequence ID" value="KAF7358295.1"/>
    <property type="molecule type" value="Genomic_DNA"/>
</dbReference>
<evidence type="ECO:0000259" key="1">
    <source>
        <dbReference type="Pfam" id="PF03171"/>
    </source>
</evidence>
<proteinExistence type="predicted"/>
<feature type="domain" description="Non-haem dioxygenase N-terminal" evidence="2">
    <location>
        <begin position="29"/>
        <end position="127"/>
    </location>
</feature>